<dbReference type="GO" id="GO:0000981">
    <property type="term" value="F:DNA-binding transcription factor activity, RNA polymerase II-specific"/>
    <property type="evidence" value="ECO:0007669"/>
    <property type="project" value="TreeGrafter"/>
</dbReference>
<proteinExistence type="predicted"/>
<dbReference type="EMBL" id="JAULSV010000007">
    <property type="protein sequence ID" value="KAK0639303.1"/>
    <property type="molecule type" value="Genomic_DNA"/>
</dbReference>
<accession>A0AA39XS92</accession>
<feature type="non-terminal residue" evidence="1">
    <location>
        <position position="1"/>
    </location>
</feature>
<keyword evidence="2" id="KW-1185">Reference proteome</keyword>
<gene>
    <name evidence="1" type="ORF">B0T16DRAFT_422895</name>
</gene>
<protein>
    <submittedName>
        <fullName evidence="1">Uncharacterized protein</fullName>
    </submittedName>
</protein>
<dbReference type="PANTHER" id="PTHR47657">
    <property type="entry name" value="STEROL REGULATORY ELEMENT-BINDING PROTEIN ECM22"/>
    <property type="match status" value="1"/>
</dbReference>
<reference evidence="1" key="1">
    <citation type="submission" date="2023-06" db="EMBL/GenBank/DDBJ databases">
        <title>Genome-scale phylogeny and comparative genomics of the fungal order Sordariales.</title>
        <authorList>
            <consortium name="Lawrence Berkeley National Laboratory"/>
            <person name="Hensen N."/>
            <person name="Bonometti L."/>
            <person name="Westerberg I."/>
            <person name="Brannstrom I.O."/>
            <person name="Guillou S."/>
            <person name="Cros-Aarteil S."/>
            <person name="Calhoun S."/>
            <person name="Haridas S."/>
            <person name="Kuo A."/>
            <person name="Mondo S."/>
            <person name="Pangilinan J."/>
            <person name="Riley R."/>
            <person name="Labutti K."/>
            <person name="Andreopoulos B."/>
            <person name="Lipzen A."/>
            <person name="Chen C."/>
            <person name="Yanf M."/>
            <person name="Daum C."/>
            <person name="Ng V."/>
            <person name="Clum A."/>
            <person name="Steindorff A."/>
            <person name="Ohm R."/>
            <person name="Martin F."/>
            <person name="Silar P."/>
            <person name="Natvig D."/>
            <person name="Lalanne C."/>
            <person name="Gautier V."/>
            <person name="Ament-Velasquez S.L."/>
            <person name="Kruys A."/>
            <person name="Hutchinson M.I."/>
            <person name="Powell A.J."/>
            <person name="Barry K."/>
            <person name="Miller A.N."/>
            <person name="Grigoriev I.V."/>
            <person name="Debuchy R."/>
            <person name="Gladieux P."/>
            <person name="Thoren M.H."/>
            <person name="Johannesson H."/>
        </authorList>
    </citation>
    <scope>NUCLEOTIDE SEQUENCE</scope>
    <source>
        <strain evidence="1">SMH2532-1</strain>
    </source>
</reference>
<dbReference type="InterPro" id="IPR052400">
    <property type="entry name" value="Zn2-C6_fungal_TF"/>
</dbReference>
<dbReference type="AlphaFoldDB" id="A0AA39XS92"/>
<dbReference type="PANTHER" id="PTHR47657:SF7">
    <property type="entry name" value="STEROL REGULATORY ELEMENT-BINDING PROTEIN ECM22"/>
    <property type="match status" value="1"/>
</dbReference>
<evidence type="ECO:0000313" key="1">
    <source>
        <dbReference type="EMBL" id="KAK0639303.1"/>
    </source>
</evidence>
<dbReference type="Proteomes" id="UP001174936">
    <property type="component" value="Unassembled WGS sequence"/>
</dbReference>
<name>A0AA39XS92_9PEZI</name>
<organism evidence="1 2">
    <name type="scientific">Cercophora newfieldiana</name>
    <dbReference type="NCBI Taxonomy" id="92897"/>
    <lineage>
        <taxon>Eukaryota</taxon>
        <taxon>Fungi</taxon>
        <taxon>Dikarya</taxon>
        <taxon>Ascomycota</taxon>
        <taxon>Pezizomycotina</taxon>
        <taxon>Sordariomycetes</taxon>
        <taxon>Sordariomycetidae</taxon>
        <taxon>Sordariales</taxon>
        <taxon>Lasiosphaeriaceae</taxon>
        <taxon>Cercophora</taxon>
    </lineage>
</organism>
<sequence length="319" mass="36715">MRFFQHFLIQCYPHHPLGSEHLWTHEIPCLSQKYDYLMHSILGYSASQLIGSDPSLIEPAMAHRLKAIKAVKRALAEAPRANTFEEGNALMATCFALTFQSVLLDDGMVEYMTFVRGIVIVAIQMYIKGAKLIFGEYLGDAPAELLRPHLEGLKLVEKEWVDAAVRGIKGLEPLCKAEGREVEGQYWEKLLAMAEKLYVGAVDAYEALRQHYTWWMMLPHDHFQRVIDPSNQLGILLATHWISVKSIMATITEMEHKCRTKEPEKQPQTDKHDAWQGIGKWLRYLNRKVDAEHRQYNAWPFWVEAQLDEDAGCFGRTIF</sequence>
<comment type="caution">
    <text evidence="1">The sequence shown here is derived from an EMBL/GenBank/DDBJ whole genome shotgun (WGS) entry which is preliminary data.</text>
</comment>
<evidence type="ECO:0000313" key="2">
    <source>
        <dbReference type="Proteomes" id="UP001174936"/>
    </source>
</evidence>